<dbReference type="SUPFAM" id="SSF48452">
    <property type="entry name" value="TPR-like"/>
    <property type="match status" value="1"/>
</dbReference>
<comment type="caution">
    <text evidence="1">The sequence shown here is derived from an EMBL/GenBank/DDBJ whole genome shotgun (WGS) entry which is preliminary data.</text>
</comment>
<accession>A0A941DDY1</accession>
<dbReference type="Proteomes" id="UP000680158">
    <property type="component" value="Unassembled WGS sequence"/>
</dbReference>
<organism evidence="1 2">
    <name type="scientific">Undibacterium baiyunense</name>
    <dbReference type="NCBI Taxonomy" id="2828731"/>
    <lineage>
        <taxon>Bacteria</taxon>
        <taxon>Pseudomonadati</taxon>
        <taxon>Pseudomonadota</taxon>
        <taxon>Betaproteobacteria</taxon>
        <taxon>Burkholderiales</taxon>
        <taxon>Oxalobacteraceae</taxon>
        <taxon>Undibacterium</taxon>
    </lineage>
</organism>
<sequence>MQHPDFDEFKQCYRAAQYEHALTLIDRLITKFPQSGALRWHQFNCLEKLERFAEIPAVLEVVQQRMPDYVPALLKRVVYADCYIDQQAPLHADDDYAQDAQSADVRKAREKRDVIQREIEQRNISDLRRIIGLADTVNASTSLSVAQLAQAQFLLANALGYSESGQVSEENLAEAHRLIDQAILLCPQHLEYRLARADATRSRALVVSENQSIDAEPSAEIVSTLSGVRYKRADLEAAVEDYQYCWERGKSAGHAMKLASTLHDLGCYDQALNVYDSALAQMPEDAPQREYFIERRKLSENKGAGEREQMAQLMLSGLDNGGKDRSLQDSMAMQAMLGAAQAIRDGASVSDAIAAHISDDPDTMQAMNIARQILNVAHEPPPELLEVDAGDYPAYQRKYCQKIQKAADRIGMIKIADAEAMGLFNVLGQHVMLRLFRDESGEIGLASFTMKPKWPGLIAFLVMFLTGKWKQHQMIECVTTFDDGAMITTQPQSISPFEYGGKIIQNKLPLNVGVAELVVAHQQSIANYVKANPSAQSIRVSDLAGVEARWVAGQELKAAYRESINYISDQELRGMLGAHYERFAEKIREQIKVMTAYS</sequence>
<dbReference type="EMBL" id="JAGSPM010000003">
    <property type="protein sequence ID" value="MBR7746425.1"/>
    <property type="molecule type" value="Genomic_DNA"/>
</dbReference>
<dbReference type="RefSeq" id="WP_212683758.1">
    <property type="nucleotide sequence ID" value="NZ_JAGSPM010000003.1"/>
</dbReference>
<proteinExistence type="predicted"/>
<dbReference type="Gene3D" id="1.25.40.10">
    <property type="entry name" value="Tetratricopeptide repeat domain"/>
    <property type="match status" value="1"/>
</dbReference>
<reference evidence="1 2" key="1">
    <citation type="submission" date="2021-04" db="EMBL/GenBank/DDBJ databases">
        <title>novel species isolated from subtropical streams in China.</title>
        <authorList>
            <person name="Lu H."/>
        </authorList>
    </citation>
    <scope>NUCLEOTIDE SEQUENCE [LARGE SCALE GENOMIC DNA]</scope>
    <source>
        <strain evidence="1 2">BYS107W</strain>
    </source>
</reference>
<evidence type="ECO:0008006" key="3">
    <source>
        <dbReference type="Google" id="ProtNLM"/>
    </source>
</evidence>
<dbReference type="AlphaFoldDB" id="A0A941DDY1"/>
<gene>
    <name evidence="1" type="ORF">KDM92_07525</name>
</gene>
<protein>
    <recommendedName>
        <fullName evidence="3">Tetratricopeptide repeat-containing protein</fullName>
    </recommendedName>
</protein>
<dbReference type="InterPro" id="IPR011990">
    <property type="entry name" value="TPR-like_helical_dom_sf"/>
</dbReference>
<keyword evidence="2" id="KW-1185">Reference proteome</keyword>
<name>A0A941DDY1_9BURK</name>
<evidence type="ECO:0000313" key="2">
    <source>
        <dbReference type="Proteomes" id="UP000680158"/>
    </source>
</evidence>
<evidence type="ECO:0000313" key="1">
    <source>
        <dbReference type="EMBL" id="MBR7746425.1"/>
    </source>
</evidence>